<dbReference type="OrthoDB" id="7269603at2"/>
<reference evidence="1 2" key="1">
    <citation type="submission" date="2016-03" db="EMBL/GenBank/DDBJ databases">
        <title>Acetic acid bacteria sequencing.</title>
        <authorList>
            <person name="Brandt J."/>
            <person name="Jakob F."/>
            <person name="Vogel R.F."/>
        </authorList>
    </citation>
    <scope>NUCLEOTIDE SEQUENCE [LARGE SCALE GENOMIC DNA]</scope>
    <source>
        <strain evidence="1 2">NBRC 101099</strain>
    </source>
</reference>
<sequence length="185" mass="20785">MIVPPAGVIRLRATTLPGATMTDETIVAIFDSARRAQTAADDLIVNDVSPFDIKLYAHEPERTIDEALRAENEMHRRRSFWTWLIGDREARDTDHRLHHALYDRTIGKGRALLTVVPGARPGKGRIMIMLRAHKPLEIVMRPAAVPRTVKPRDFINDIDEADGAVRIDIGAMGHVSVTPQPRQKY</sequence>
<dbReference type="KEGG" id="nch:A0U93_09190"/>
<protein>
    <submittedName>
        <fullName evidence="1">Uncharacterized protein</fullName>
    </submittedName>
</protein>
<dbReference type="EMBL" id="CP014691">
    <property type="protein sequence ID" value="AQS88090.1"/>
    <property type="molecule type" value="Genomic_DNA"/>
</dbReference>
<evidence type="ECO:0000313" key="1">
    <source>
        <dbReference type="EMBL" id="AQS88090.1"/>
    </source>
</evidence>
<accession>A0A1U9KQS7</accession>
<proteinExistence type="predicted"/>
<evidence type="ECO:0000313" key="2">
    <source>
        <dbReference type="Proteomes" id="UP000188604"/>
    </source>
</evidence>
<dbReference type="AlphaFoldDB" id="A0A1U9KQS7"/>
<organism evidence="1 2">
    <name type="scientific">Neoasaia chiangmaiensis</name>
    <dbReference type="NCBI Taxonomy" id="320497"/>
    <lineage>
        <taxon>Bacteria</taxon>
        <taxon>Pseudomonadati</taxon>
        <taxon>Pseudomonadota</taxon>
        <taxon>Alphaproteobacteria</taxon>
        <taxon>Acetobacterales</taxon>
        <taxon>Acetobacteraceae</taxon>
        <taxon>Neoasaia</taxon>
    </lineage>
</organism>
<keyword evidence="2" id="KW-1185">Reference proteome</keyword>
<dbReference type="RefSeq" id="WP_077807112.1">
    <property type="nucleotide sequence ID" value="NZ_BJXS01000007.1"/>
</dbReference>
<dbReference type="Proteomes" id="UP000188604">
    <property type="component" value="Chromosome"/>
</dbReference>
<gene>
    <name evidence="1" type="ORF">A0U93_09190</name>
</gene>
<name>A0A1U9KQS7_9PROT</name>